<dbReference type="RefSeq" id="WP_379707018.1">
    <property type="nucleotide sequence ID" value="NZ_JBHSCZ010000001.1"/>
</dbReference>
<sequence length="60" mass="6493">MSSFTTIPIKQHITAEKAQQMLQAGGMVVTIDEAKAVVNYLYSAALNILSNEESNSIHQG</sequence>
<dbReference type="EMBL" id="JBHSCZ010000001">
    <property type="protein sequence ID" value="MFC4261891.1"/>
    <property type="molecule type" value="Genomic_DNA"/>
</dbReference>
<keyword evidence="2" id="KW-1185">Reference proteome</keyword>
<evidence type="ECO:0000313" key="2">
    <source>
        <dbReference type="Proteomes" id="UP001595907"/>
    </source>
</evidence>
<reference evidence="2" key="1">
    <citation type="journal article" date="2019" name="Int. J. Syst. Evol. Microbiol.">
        <title>The Global Catalogue of Microorganisms (GCM) 10K type strain sequencing project: providing services to taxonomists for standard genome sequencing and annotation.</title>
        <authorList>
            <consortium name="The Broad Institute Genomics Platform"/>
            <consortium name="The Broad Institute Genome Sequencing Center for Infectious Disease"/>
            <person name="Wu L."/>
            <person name="Ma J."/>
        </authorList>
    </citation>
    <scope>NUCLEOTIDE SEQUENCE [LARGE SCALE GENOMIC DNA]</scope>
    <source>
        <strain evidence="2">CECT 8289</strain>
    </source>
</reference>
<dbReference type="Proteomes" id="UP001595907">
    <property type="component" value="Unassembled WGS sequence"/>
</dbReference>
<gene>
    <name evidence="1" type="ORF">ACFOWM_03305</name>
</gene>
<organism evidence="1 2">
    <name type="scientific">Ferruginibacter yonginensis</name>
    <dbReference type="NCBI Taxonomy" id="1310416"/>
    <lineage>
        <taxon>Bacteria</taxon>
        <taxon>Pseudomonadati</taxon>
        <taxon>Bacteroidota</taxon>
        <taxon>Chitinophagia</taxon>
        <taxon>Chitinophagales</taxon>
        <taxon>Chitinophagaceae</taxon>
        <taxon>Ferruginibacter</taxon>
    </lineage>
</organism>
<name>A0ABV8QNN8_9BACT</name>
<evidence type="ECO:0000313" key="1">
    <source>
        <dbReference type="EMBL" id="MFC4261891.1"/>
    </source>
</evidence>
<accession>A0ABV8QNN8</accession>
<protein>
    <submittedName>
        <fullName evidence="1">Uncharacterized protein</fullName>
    </submittedName>
</protein>
<proteinExistence type="predicted"/>
<comment type="caution">
    <text evidence="1">The sequence shown here is derived from an EMBL/GenBank/DDBJ whole genome shotgun (WGS) entry which is preliminary data.</text>
</comment>